<evidence type="ECO:0000256" key="1">
    <source>
        <dbReference type="ARBA" id="ARBA00001933"/>
    </source>
</evidence>
<keyword evidence="11" id="KW-0032">Aminotransferase</keyword>
<organism evidence="11 12">
    <name type="scientific">Pedobacter xixiisoli</name>
    <dbReference type="NCBI Taxonomy" id="1476464"/>
    <lineage>
        <taxon>Bacteria</taxon>
        <taxon>Pseudomonadati</taxon>
        <taxon>Bacteroidota</taxon>
        <taxon>Sphingobacteriia</taxon>
        <taxon>Sphingobacteriales</taxon>
        <taxon>Sphingobacteriaceae</taxon>
        <taxon>Pedobacter</taxon>
    </lineage>
</organism>
<dbReference type="InterPro" id="IPR050571">
    <property type="entry name" value="Class-IV_PLP-Dep_Aminotrnsfr"/>
</dbReference>
<evidence type="ECO:0000256" key="7">
    <source>
        <dbReference type="ARBA" id="ARBA00022898"/>
    </source>
</evidence>
<evidence type="ECO:0000256" key="2">
    <source>
        <dbReference type="ARBA" id="ARBA00004824"/>
    </source>
</evidence>
<dbReference type="EMBL" id="OCMT01000001">
    <property type="protein sequence ID" value="SOD11169.1"/>
    <property type="molecule type" value="Genomic_DNA"/>
</dbReference>
<comment type="cofactor">
    <cofactor evidence="1">
        <name>pyridoxal 5'-phosphate</name>
        <dbReference type="ChEBI" id="CHEBI:597326"/>
    </cofactor>
</comment>
<evidence type="ECO:0000256" key="6">
    <source>
        <dbReference type="ARBA" id="ARBA00013053"/>
    </source>
</evidence>
<dbReference type="InterPro" id="IPR043132">
    <property type="entry name" value="BCAT-like_C"/>
</dbReference>
<dbReference type="GO" id="GO:0004084">
    <property type="term" value="F:branched-chain-amino-acid transaminase activity"/>
    <property type="evidence" value="ECO:0007669"/>
    <property type="project" value="UniProtKB-EC"/>
</dbReference>
<name>A0A285ZNE7_9SPHI</name>
<dbReference type="EC" id="2.6.1.42" evidence="6"/>
<dbReference type="RefSeq" id="WP_097127259.1">
    <property type="nucleotide sequence ID" value="NZ_OCMT01000001.1"/>
</dbReference>
<evidence type="ECO:0000256" key="5">
    <source>
        <dbReference type="ARBA" id="ARBA00009320"/>
    </source>
</evidence>
<comment type="catalytic activity">
    <reaction evidence="8">
        <text>L-valine + 2-oxoglutarate = 3-methyl-2-oxobutanoate + L-glutamate</text>
        <dbReference type="Rhea" id="RHEA:24813"/>
        <dbReference type="ChEBI" id="CHEBI:11851"/>
        <dbReference type="ChEBI" id="CHEBI:16810"/>
        <dbReference type="ChEBI" id="CHEBI:29985"/>
        <dbReference type="ChEBI" id="CHEBI:57762"/>
        <dbReference type="EC" id="2.6.1.42"/>
    </reaction>
</comment>
<dbReference type="Proteomes" id="UP000219281">
    <property type="component" value="Unassembled WGS sequence"/>
</dbReference>
<dbReference type="SUPFAM" id="SSF56752">
    <property type="entry name" value="D-aminoacid aminotransferase-like PLP-dependent enzymes"/>
    <property type="match status" value="1"/>
</dbReference>
<comment type="similarity">
    <text evidence="5">Belongs to the class-IV pyridoxal-phosphate-dependent aminotransferase family.</text>
</comment>
<dbReference type="InterPro" id="IPR036038">
    <property type="entry name" value="Aminotransferase-like"/>
</dbReference>
<evidence type="ECO:0000256" key="4">
    <source>
        <dbReference type="ARBA" id="ARBA00005072"/>
    </source>
</evidence>
<keyword evidence="12" id="KW-1185">Reference proteome</keyword>
<evidence type="ECO:0000256" key="3">
    <source>
        <dbReference type="ARBA" id="ARBA00004931"/>
    </source>
</evidence>
<comment type="catalytic activity">
    <reaction evidence="9">
        <text>L-isoleucine + 2-oxoglutarate = (S)-3-methyl-2-oxopentanoate + L-glutamate</text>
        <dbReference type="Rhea" id="RHEA:24801"/>
        <dbReference type="ChEBI" id="CHEBI:16810"/>
        <dbReference type="ChEBI" id="CHEBI:29985"/>
        <dbReference type="ChEBI" id="CHEBI:35146"/>
        <dbReference type="ChEBI" id="CHEBI:58045"/>
        <dbReference type="EC" id="2.6.1.42"/>
    </reaction>
</comment>
<keyword evidence="11" id="KW-0808">Transferase</keyword>
<keyword evidence="7" id="KW-0663">Pyridoxal phosphate</keyword>
<accession>A0A285ZNE7</accession>
<comment type="catalytic activity">
    <reaction evidence="10">
        <text>L-leucine + 2-oxoglutarate = 4-methyl-2-oxopentanoate + L-glutamate</text>
        <dbReference type="Rhea" id="RHEA:18321"/>
        <dbReference type="ChEBI" id="CHEBI:16810"/>
        <dbReference type="ChEBI" id="CHEBI:17865"/>
        <dbReference type="ChEBI" id="CHEBI:29985"/>
        <dbReference type="ChEBI" id="CHEBI:57427"/>
        <dbReference type="EC" id="2.6.1.42"/>
    </reaction>
</comment>
<evidence type="ECO:0000256" key="9">
    <source>
        <dbReference type="ARBA" id="ARBA00048798"/>
    </source>
</evidence>
<dbReference type="OrthoDB" id="9805628at2"/>
<dbReference type="Gene3D" id="3.30.470.10">
    <property type="match status" value="1"/>
</dbReference>
<protein>
    <recommendedName>
        <fullName evidence="6">branched-chain-amino-acid transaminase</fullName>
        <ecNumber evidence="6">2.6.1.42</ecNumber>
    </recommendedName>
</protein>
<dbReference type="PANTHER" id="PTHR42743">
    <property type="entry name" value="AMINO-ACID AMINOTRANSFERASE"/>
    <property type="match status" value="1"/>
</dbReference>
<dbReference type="GO" id="GO:0008652">
    <property type="term" value="P:amino acid biosynthetic process"/>
    <property type="evidence" value="ECO:0007669"/>
    <property type="project" value="UniProtKB-ARBA"/>
</dbReference>
<comment type="pathway">
    <text evidence="3">Amino-acid biosynthesis; L-valine biosynthesis; L-valine from pyruvate: step 4/4.</text>
</comment>
<dbReference type="AlphaFoldDB" id="A0A285ZNE7"/>
<evidence type="ECO:0000256" key="10">
    <source>
        <dbReference type="ARBA" id="ARBA00049229"/>
    </source>
</evidence>
<dbReference type="InterPro" id="IPR043131">
    <property type="entry name" value="BCAT-like_N"/>
</dbReference>
<dbReference type="Gene3D" id="3.20.10.10">
    <property type="entry name" value="D-amino Acid Aminotransferase, subunit A, domain 2"/>
    <property type="match status" value="1"/>
</dbReference>
<proteinExistence type="inferred from homology"/>
<evidence type="ECO:0000313" key="11">
    <source>
        <dbReference type="EMBL" id="SOD11169.1"/>
    </source>
</evidence>
<evidence type="ECO:0000313" key="12">
    <source>
        <dbReference type="Proteomes" id="UP000219281"/>
    </source>
</evidence>
<sequence length="274" mass="30868">MNHKYIYLNGQLVSEDEAKLSVTDLAIQRGYGIFDFLKIIKGKPIFIEDYFDRFYNSANEMNLEIDLERKELHAAVNSLLAKNNIPNSSIKLILTGGYSEDGYQIAKPNLAIIQSPFEYDQASFYKGLNLVSHNYQRQFPAIKTIDYLQAIRLQSLLSLKESDDLLYHNNGKIRECPRANIFIVKDNEVITPSTAVLRGITRSKILGIKLNGITIKERNLYLKNLIEADEAFVTSSTKNVLPVLSLDGKPIGDGKPGKITSALSEKLLEMISNH</sequence>
<dbReference type="Pfam" id="PF01063">
    <property type="entry name" value="Aminotran_4"/>
    <property type="match status" value="1"/>
</dbReference>
<dbReference type="InterPro" id="IPR001544">
    <property type="entry name" value="Aminotrans_IV"/>
</dbReference>
<dbReference type="FunFam" id="3.20.10.10:FF:000002">
    <property type="entry name" value="D-alanine aminotransferase"/>
    <property type="match status" value="1"/>
</dbReference>
<evidence type="ECO:0000256" key="8">
    <source>
        <dbReference type="ARBA" id="ARBA00048212"/>
    </source>
</evidence>
<gene>
    <name evidence="11" type="ORF">SAMN06297358_0015</name>
</gene>
<dbReference type="PANTHER" id="PTHR42743:SF11">
    <property type="entry name" value="AMINODEOXYCHORISMATE LYASE"/>
    <property type="match status" value="1"/>
</dbReference>
<reference evidence="12" key="1">
    <citation type="submission" date="2017-09" db="EMBL/GenBank/DDBJ databases">
        <authorList>
            <person name="Varghese N."/>
            <person name="Submissions S."/>
        </authorList>
    </citation>
    <scope>NUCLEOTIDE SEQUENCE [LARGE SCALE GENOMIC DNA]</scope>
    <source>
        <strain evidence="12">CGMCC 1.12803</strain>
    </source>
</reference>
<comment type="pathway">
    <text evidence="2">Amino-acid biosynthesis; L-isoleucine biosynthesis; L-isoleucine from 2-oxobutanoate: step 4/4.</text>
</comment>
<dbReference type="GO" id="GO:0046394">
    <property type="term" value="P:carboxylic acid biosynthetic process"/>
    <property type="evidence" value="ECO:0007669"/>
    <property type="project" value="UniProtKB-ARBA"/>
</dbReference>
<comment type="pathway">
    <text evidence="4">Amino-acid biosynthesis; L-leucine biosynthesis; L-leucine from 3-methyl-2-oxobutanoate: step 4/4.</text>
</comment>